<proteinExistence type="predicted"/>
<keyword evidence="2" id="KW-1185">Reference proteome</keyword>
<dbReference type="Proteomes" id="UP001163255">
    <property type="component" value="Chromosome"/>
</dbReference>
<sequence>MDGELNNGPRRSFAYSKGFDGTFPAEWIQSVSTDTPPCSPVGWRGFMLGSGLIWYNIVDDKWRIISINGAVEEKNPTPAGWSVEGKLAHPQCLFFTRVTGNYIAEFARAFKIKDIDVFFEHPGKFFGKQIRDYKPIRPSWCCNKKCELISMVKPIKQCIPDSYQHERSSHGISTKTTDEYGTILEEAYTLLKKVSPEKCSELAPHIGSPCTESYLLKAGDYSGGTMGWDMSTGIYGLFDLPELGPSIVPLRFFENDNEGLQFLE</sequence>
<evidence type="ECO:0000313" key="1">
    <source>
        <dbReference type="EMBL" id="UYM16587.1"/>
    </source>
</evidence>
<protein>
    <submittedName>
        <fullName evidence="1">Uncharacterized protein</fullName>
    </submittedName>
</protein>
<dbReference type="EMBL" id="CP103300">
    <property type="protein sequence ID" value="UYM16587.1"/>
    <property type="molecule type" value="Genomic_DNA"/>
</dbReference>
<reference evidence="1" key="1">
    <citation type="submission" date="2022-10" db="EMBL/GenBank/DDBJ databases">
        <title>Completed Genome Sequence of two octocoral isolated bacterium, Endozoicomonas euniceicola EF212T and Endozoicomonas gorgoniicola PS125T.</title>
        <authorList>
            <person name="Chiou Y.-J."/>
            <person name="Chen Y.-H."/>
        </authorList>
    </citation>
    <scope>NUCLEOTIDE SEQUENCE</scope>
    <source>
        <strain evidence="1">EF212</strain>
    </source>
</reference>
<name>A0ABY6GUY6_9GAMM</name>
<organism evidence="1 2">
    <name type="scientific">Endozoicomonas euniceicola</name>
    <dbReference type="NCBI Taxonomy" id="1234143"/>
    <lineage>
        <taxon>Bacteria</taxon>
        <taxon>Pseudomonadati</taxon>
        <taxon>Pseudomonadota</taxon>
        <taxon>Gammaproteobacteria</taxon>
        <taxon>Oceanospirillales</taxon>
        <taxon>Endozoicomonadaceae</taxon>
        <taxon>Endozoicomonas</taxon>
    </lineage>
</organism>
<accession>A0ABY6GUY6</accession>
<gene>
    <name evidence="1" type="ORF">NX720_01255</name>
</gene>
<evidence type="ECO:0000313" key="2">
    <source>
        <dbReference type="Proteomes" id="UP001163255"/>
    </source>
</evidence>
<dbReference type="RefSeq" id="WP_262598879.1">
    <property type="nucleotide sequence ID" value="NZ_CP103300.1"/>
</dbReference>